<dbReference type="AlphaFoldDB" id="A0A4Q1CII4"/>
<dbReference type="RefSeq" id="WP_129130303.1">
    <property type="nucleotide sequence ID" value="NZ_SDHW01000002.1"/>
</dbReference>
<proteinExistence type="predicted"/>
<evidence type="ECO:0000313" key="1">
    <source>
        <dbReference type="EMBL" id="RXK60343.1"/>
    </source>
</evidence>
<name>A0A4Q1CII4_9BACT</name>
<dbReference type="Proteomes" id="UP000290204">
    <property type="component" value="Unassembled WGS sequence"/>
</dbReference>
<keyword evidence="2" id="KW-1185">Reference proteome</keyword>
<dbReference type="EMBL" id="SDHW01000002">
    <property type="protein sequence ID" value="RXK60343.1"/>
    <property type="molecule type" value="Genomic_DNA"/>
</dbReference>
<reference evidence="1 2" key="1">
    <citation type="submission" date="2019-01" db="EMBL/GenBank/DDBJ databases">
        <title>Lacibacter sp. strain TTM-7.</title>
        <authorList>
            <person name="Chen W.-M."/>
        </authorList>
    </citation>
    <scope>NUCLEOTIDE SEQUENCE [LARGE SCALE GENOMIC DNA]</scope>
    <source>
        <strain evidence="1 2">TTM-7</strain>
    </source>
</reference>
<gene>
    <name evidence="1" type="ORF">ESA94_07630</name>
</gene>
<comment type="caution">
    <text evidence="1">The sequence shown here is derived from an EMBL/GenBank/DDBJ whole genome shotgun (WGS) entry which is preliminary data.</text>
</comment>
<protein>
    <submittedName>
        <fullName evidence="1">Uncharacterized protein</fullName>
    </submittedName>
</protein>
<organism evidence="1 2">
    <name type="scientific">Lacibacter luteus</name>
    <dbReference type="NCBI Taxonomy" id="2508719"/>
    <lineage>
        <taxon>Bacteria</taxon>
        <taxon>Pseudomonadati</taxon>
        <taxon>Bacteroidota</taxon>
        <taxon>Chitinophagia</taxon>
        <taxon>Chitinophagales</taxon>
        <taxon>Chitinophagaceae</taxon>
        <taxon>Lacibacter</taxon>
    </lineage>
</organism>
<accession>A0A4Q1CII4</accession>
<evidence type="ECO:0000313" key="2">
    <source>
        <dbReference type="Proteomes" id="UP000290204"/>
    </source>
</evidence>
<sequence length="118" mass="14152">MNSIELYPELKEYIFNYCGKYFGEYEKKAHLHLHALAKSMDGANVKMYKFFMKEENVLDNPEIKDLVSGGYDAFKEKVVTRIWNEHKNELELNLCPRCRKIARTPEARQCRFCFHDWH</sequence>
<dbReference type="OrthoDB" id="275225at2"/>